<dbReference type="InterPro" id="IPR050562">
    <property type="entry name" value="FAD_mOase_fung"/>
</dbReference>
<reference evidence="6 7" key="1">
    <citation type="submission" date="2016-05" db="EMBL/GenBank/DDBJ databases">
        <title>Genome sequencing reveals origins of a unique bacterial endosymbiosis in the earliest lineages of terrestrial Fungi.</title>
        <authorList>
            <consortium name="DOE Joint Genome Institute"/>
            <person name="Uehling J."/>
            <person name="Gryganskyi A."/>
            <person name="Hameed K."/>
            <person name="Tschaplinski T."/>
            <person name="Misztal P."/>
            <person name="Wu S."/>
            <person name="Desiro A."/>
            <person name="Vande Pol N."/>
            <person name="Du Z.-Y."/>
            <person name="Zienkiewicz A."/>
            <person name="Zienkiewicz K."/>
            <person name="Morin E."/>
            <person name="Tisserant E."/>
            <person name="Splivallo R."/>
            <person name="Hainaut M."/>
            <person name="Henrissat B."/>
            <person name="Ohm R."/>
            <person name="Kuo A."/>
            <person name="Yan J."/>
            <person name="Lipzen A."/>
            <person name="Nolan M."/>
            <person name="Labutti K."/>
            <person name="Barry K."/>
            <person name="Goldstein A."/>
            <person name="Labbe J."/>
            <person name="Schadt C."/>
            <person name="Tuskan G."/>
            <person name="Grigoriev I."/>
            <person name="Martin F."/>
            <person name="Vilgalys R."/>
            <person name="Bonito G."/>
        </authorList>
    </citation>
    <scope>NUCLEOTIDE SEQUENCE [LARGE SCALE GENOMIC DNA]</scope>
    <source>
        <strain evidence="6 7">AG-77</strain>
    </source>
</reference>
<dbReference type="InterPro" id="IPR002938">
    <property type="entry name" value="FAD-bd"/>
</dbReference>
<evidence type="ECO:0000256" key="3">
    <source>
        <dbReference type="ARBA" id="ARBA00022827"/>
    </source>
</evidence>
<evidence type="ECO:0000313" key="6">
    <source>
        <dbReference type="EMBL" id="OAQ33068.1"/>
    </source>
</evidence>
<gene>
    <name evidence="6" type="ORF">K457DRAFT_29477</name>
</gene>
<dbReference type="AlphaFoldDB" id="A0A197K7D0"/>
<dbReference type="STRING" id="1314771.A0A197K7D0"/>
<evidence type="ECO:0000256" key="2">
    <source>
        <dbReference type="ARBA" id="ARBA00022630"/>
    </source>
</evidence>
<evidence type="ECO:0000256" key="4">
    <source>
        <dbReference type="ARBA" id="ARBA00023002"/>
    </source>
</evidence>
<protein>
    <submittedName>
        <fullName evidence="6">FAD/NAD(P)-binding domain-containing protein</fullName>
    </submittedName>
</protein>
<keyword evidence="4" id="KW-0560">Oxidoreductase</keyword>
<organism evidence="6 7">
    <name type="scientific">Linnemannia elongata AG-77</name>
    <dbReference type="NCBI Taxonomy" id="1314771"/>
    <lineage>
        <taxon>Eukaryota</taxon>
        <taxon>Fungi</taxon>
        <taxon>Fungi incertae sedis</taxon>
        <taxon>Mucoromycota</taxon>
        <taxon>Mortierellomycotina</taxon>
        <taxon>Mortierellomycetes</taxon>
        <taxon>Mortierellales</taxon>
        <taxon>Mortierellaceae</taxon>
        <taxon>Linnemannia</taxon>
    </lineage>
</organism>
<keyword evidence="3" id="KW-0274">FAD</keyword>
<dbReference type="PRINTS" id="PR00420">
    <property type="entry name" value="RNGMNOXGNASE"/>
</dbReference>
<dbReference type="Gene3D" id="3.50.50.60">
    <property type="entry name" value="FAD/NAD(P)-binding domain"/>
    <property type="match status" value="1"/>
</dbReference>
<feature type="domain" description="FAD-binding" evidence="5">
    <location>
        <begin position="8"/>
        <end position="181"/>
    </location>
</feature>
<dbReference type="EMBL" id="KV442022">
    <property type="protein sequence ID" value="OAQ33068.1"/>
    <property type="molecule type" value="Genomic_DNA"/>
</dbReference>
<accession>A0A197K7D0</accession>
<dbReference type="GO" id="GO:0004497">
    <property type="term" value="F:monooxygenase activity"/>
    <property type="evidence" value="ECO:0007669"/>
    <property type="project" value="InterPro"/>
</dbReference>
<comment type="similarity">
    <text evidence="1">Belongs to the paxM FAD-dependent monooxygenase family.</text>
</comment>
<dbReference type="GO" id="GO:0071949">
    <property type="term" value="F:FAD binding"/>
    <property type="evidence" value="ECO:0007669"/>
    <property type="project" value="InterPro"/>
</dbReference>
<dbReference type="SUPFAM" id="SSF51905">
    <property type="entry name" value="FAD/NAD(P)-binding domain"/>
    <property type="match status" value="1"/>
</dbReference>
<dbReference type="InterPro" id="IPR036188">
    <property type="entry name" value="FAD/NAD-bd_sf"/>
</dbReference>
<evidence type="ECO:0000256" key="1">
    <source>
        <dbReference type="ARBA" id="ARBA00007992"/>
    </source>
</evidence>
<dbReference type="OrthoDB" id="10029326at2759"/>
<name>A0A197K7D0_9FUNG</name>
<dbReference type="Pfam" id="PF01494">
    <property type="entry name" value="FAD_binding_3"/>
    <property type="match status" value="2"/>
</dbReference>
<dbReference type="Proteomes" id="UP000078512">
    <property type="component" value="Unassembled WGS sequence"/>
</dbReference>
<evidence type="ECO:0000259" key="5">
    <source>
        <dbReference type="Pfam" id="PF01494"/>
    </source>
</evidence>
<dbReference type="PANTHER" id="PTHR47356">
    <property type="entry name" value="FAD-DEPENDENT MONOOXYGENASE ASQG-RELATED"/>
    <property type="match status" value="1"/>
</dbReference>
<feature type="domain" description="FAD-binding" evidence="5">
    <location>
        <begin position="306"/>
        <end position="388"/>
    </location>
</feature>
<proteinExistence type="inferred from homology"/>
<keyword evidence="2" id="KW-0285">Flavoprotein</keyword>
<keyword evidence="7" id="KW-1185">Reference proteome</keyword>
<evidence type="ECO:0000313" key="7">
    <source>
        <dbReference type="Proteomes" id="UP000078512"/>
    </source>
</evidence>
<sequence>MTTEVKPNVLIVGAGIGGLVLGALLEKAEIPYTIFERTSSVKPLGSALMIGSNLLPLFEQLGIDEEFIALGKPTMDCSIARQKGEGSVHQTTVSFQPHLGFTGYKSYIVSRPQFYDLLLKQVDPSKIHFNKRVLSVVEKEEKVTIQTADNGIYEGDIVVGADGAYSAVRQRMYESLKQEGKLPKSDQEELPFHCTCLVGQTKVIDLEDFPEVKNDMSPFFNTMAEDSPYTWVLFATRQSTLTWMVLHHLDRVTSKAAEEQRFRESDNSEWGPLAAQAMCDETRHFPLPIGTKKLTMGDIYDWTPKNQISKVMLEEKVFQTWYSGRKVLLGDACHKLDPSGAHGAVTSMHDAIALANLIYALPANTTKAIEKSFAEYQKERIPHVMESFKNSQNLALFMDRGFAGSLAMFVMQKMPQWLWAIALKKMIINRPTAGFLKPIAPKGTVPAARSPSTEKARAVYIQRMAAKAAAAAKSEASAV</sequence>
<dbReference type="PANTHER" id="PTHR47356:SF2">
    <property type="entry name" value="FAD-BINDING DOMAIN-CONTAINING PROTEIN-RELATED"/>
    <property type="match status" value="1"/>
</dbReference>